<dbReference type="InterPro" id="IPR000297">
    <property type="entry name" value="PPIase_PpiC"/>
</dbReference>
<keyword evidence="1" id="KW-0413">Isomerase</keyword>
<dbReference type="Proteomes" id="UP000193834">
    <property type="component" value="Unassembled WGS sequence"/>
</dbReference>
<keyword evidence="1" id="KW-0697">Rotamase</keyword>
<dbReference type="RefSeq" id="WP_085498832.1">
    <property type="nucleotide sequence ID" value="NZ_FXAZ01000011.1"/>
</dbReference>
<dbReference type="GO" id="GO:0003755">
    <property type="term" value="F:peptidyl-prolyl cis-trans isomerase activity"/>
    <property type="evidence" value="ECO:0007669"/>
    <property type="project" value="UniProtKB-KW"/>
</dbReference>
<keyword evidence="3" id="KW-0732">Signal</keyword>
<dbReference type="Gene3D" id="3.10.50.40">
    <property type="match status" value="1"/>
</dbReference>
<dbReference type="Pfam" id="PF13616">
    <property type="entry name" value="Rotamase_3"/>
    <property type="match status" value="1"/>
</dbReference>
<dbReference type="PANTHER" id="PTHR47245:SF2">
    <property type="entry name" value="PEPTIDYL-PROLYL CIS-TRANS ISOMERASE HP_0175-RELATED"/>
    <property type="match status" value="1"/>
</dbReference>
<dbReference type="SUPFAM" id="SSF54534">
    <property type="entry name" value="FKBP-like"/>
    <property type="match status" value="1"/>
</dbReference>
<dbReference type="STRING" id="1852522.SAMN06295960_4823"/>
<dbReference type="OrthoDB" id="14196at2"/>
<dbReference type="InterPro" id="IPR050245">
    <property type="entry name" value="PrsA_foldase"/>
</dbReference>
<sequence>MLQNKKGSWKVSLVALMLVLALSVVAACGNKNSSEPADNSPVVATYEGGTVTQNQFDKELANMLFFYPSYQQMIEMDEFRQYFIKQQIAYLYLEDKATDDAKKEGKKEAEDQMAAIKKQVGDDEFKKMLEAQKLSEQDVLNYMTRIMTVVADYNAKVTDEQMKAQFEKDKNNMTTASVRHILIGFTDPEGKERKKEDALKLAQDVQARLKKGEDFAKLAKEYSEDPGSKENGGLYEDAAVGEWVEQFRDAALTLTLNEISDPVETSYGYHVMKVEKRTEKTFDTLTDDEKKQIRSTVASEEMNKFMDAELKKIVKDEDIKLPAVKKEEDKQDDSTSTEGDKSQESDKSSDADKSQDTNKQESTDKQTDEKPADDKK</sequence>
<dbReference type="SUPFAM" id="SSF109998">
    <property type="entry name" value="Triger factor/SurA peptide-binding domain-like"/>
    <property type="match status" value="1"/>
</dbReference>
<dbReference type="PROSITE" id="PS50198">
    <property type="entry name" value="PPIC_PPIASE_2"/>
    <property type="match status" value="1"/>
</dbReference>
<proteinExistence type="predicted"/>
<dbReference type="PANTHER" id="PTHR47245">
    <property type="entry name" value="PEPTIDYLPROLYL ISOMERASE"/>
    <property type="match status" value="1"/>
</dbReference>
<feature type="chain" id="PRO_5038683045" evidence="3">
    <location>
        <begin position="27"/>
        <end position="376"/>
    </location>
</feature>
<dbReference type="EMBL" id="FXAZ01000011">
    <property type="protein sequence ID" value="SMG58972.1"/>
    <property type="molecule type" value="Genomic_DNA"/>
</dbReference>
<dbReference type="InterPro" id="IPR046357">
    <property type="entry name" value="PPIase_dom_sf"/>
</dbReference>
<feature type="region of interest" description="Disordered" evidence="2">
    <location>
        <begin position="316"/>
        <end position="376"/>
    </location>
</feature>
<dbReference type="InterPro" id="IPR027304">
    <property type="entry name" value="Trigger_fact/SurA_dom_sf"/>
</dbReference>
<evidence type="ECO:0000259" key="4">
    <source>
        <dbReference type="PROSITE" id="PS50198"/>
    </source>
</evidence>
<organism evidence="5 6">
    <name type="scientific">Paenibacillus aquistagni</name>
    <dbReference type="NCBI Taxonomy" id="1852522"/>
    <lineage>
        <taxon>Bacteria</taxon>
        <taxon>Bacillati</taxon>
        <taxon>Bacillota</taxon>
        <taxon>Bacilli</taxon>
        <taxon>Bacillales</taxon>
        <taxon>Paenibacillaceae</taxon>
        <taxon>Paenibacillus</taxon>
    </lineage>
</organism>
<evidence type="ECO:0000313" key="5">
    <source>
        <dbReference type="EMBL" id="SMG58972.1"/>
    </source>
</evidence>
<evidence type="ECO:0000313" key="6">
    <source>
        <dbReference type="Proteomes" id="UP000193834"/>
    </source>
</evidence>
<evidence type="ECO:0000256" key="1">
    <source>
        <dbReference type="PROSITE-ProRule" id="PRU00278"/>
    </source>
</evidence>
<name>A0A1X7M0D5_9BACL</name>
<dbReference type="PROSITE" id="PS51257">
    <property type="entry name" value="PROKAR_LIPOPROTEIN"/>
    <property type="match status" value="1"/>
</dbReference>
<dbReference type="AlphaFoldDB" id="A0A1X7M0D5"/>
<feature type="signal peptide" evidence="3">
    <location>
        <begin position="1"/>
        <end position="26"/>
    </location>
</feature>
<accession>A0A1X7M0D5</accession>
<protein>
    <submittedName>
        <fullName evidence="5">Foldase protein PrsA</fullName>
    </submittedName>
</protein>
<gene>
    <name evidence="5" type="ORF">SAMN06295960_4823</name>
</gene>
<keyword evidence="6" id="KW-1185">Reference proteome</keyword>
<reference evidence="5 6" key="1">
    <citation type="submission" date="2017-04" db="EMBL/GenBank/DDBJ databases">
        <authorList>
            <person name="Afonso C.L."/>
            <person name="Miller P.J."/>
            <person name="Scott M.A."/>
            <person name="Spackman E."/>
            <person name="Goraichik I."/>
            <person name="Dimitrov K.M."/>
            <person name="Suarez D.L."/>
            <person name="Swayne D.E."/>
        </authorList>
    </citation>
    <scope>NUCLEOTIDE SEQUENCE [LARGE SCALE GENOMIC DNA]</scope>
    <source>
        <strain evidence="5 6">11</strain>
    </source>
</reference>
<evidence type="ECO:0000256" key="2">
    <source>
        <dbReference type="SAM" id="MobiDB-lite"/>
    </source>
</evidence>
<evidence type="ECO:0000256" key="3">
    <source>
        <dbReference type="SAM" id="SignalP"/>
    </source>
</evidence>
<feature type="domain" description="PpiC" evidence="4">
    <location>
        <begin position="173"/>
        <end position="276"/>
    </location>
</feature>